<keyword evidence="1" id="KW-0547">Nucleotide-binding</keyword>
<dbReference type="GO" id="GO:0005524">
    <property type="term" value="F:ATP binding"/>
    <property type="evidence" value="ECO:0007669"/>
    <property type="project" value="UniProtKB-KW"/>
</dbReference>
<proteinExistence type="predicted"/>
<feature type="domain" description="ABC transporter" evidence="3">
    <location>
        <begin position="10"/>
        <end position="61"/>
    </location>
</feature>
<dbReference type="GO" id="GO:0005886">
    <property type="term" value="C:plasma membrane"/>
    <property type="evidence" value="ECO:0007669"/>
    <property type="project" value="TreeGrafter"/>
</dbReference>
<dbReference type="PANTHER" id="PTHR24223">
    <property type="entry name" value="ATP-BINDING CASSETTE SUB-FAMILY C"/>
    <property type="match status" value="1"/>
</dbReference>
<accession>A0A5N3V425</accession>
<dbReference type="Pfam" id="PF00005">
    <property type="entry name" value="ABC_tran"/>
    <property type="match status" value="1"/>
</dbReference>
<evidence type="ECO:0000313" key="5">
    <source>
        <dbReference type="Proteomes" id="UP000326458"/>
    </source>
</evidence>
<dbReference type="SUPFAM" id="SSF52540">
    <property type="entry name" value="P-loop containing nucleoside triphosphate hydrolases"/>
    <property type="match status" value="1"/>
</dbReference>
<dbReference type="Gene3D" id="3.40.50.300">
    <property type="entry name" value="P-loop containing nucleotide triphosphate hydrolases"/>
    <property type="match status" value="1"/>
</dbReference>
<evidence type="ECO:0000256" key="1">
    <source>
        <dbReference type="ARBA" id="ARBA00022741"/>
    </source>
</evidence>
<dbReference type="GO" id="GO:0042626">
    <property type="term" value="F:ATPase-coupled transmembrane transporter activity"/>
    <property type="evidence" value="ECO:0007669"/>
    <property type="project" value="TreeGrafter"/>
</dbReference>
<dbReference type="InterPro" id="IPR003439">
    <property type="entry name" value="ABC_transporter-like_ATP-bd"/>
</dbReference>
<dbReference type="InterPro" id="IPR050173">
    <property type="entry name" value="ABC_transporter_C-like"/>
</dbReference>
<dbReference type="GO" id="GO:0016887">
    <property type="term" value="F:ATP hydrolysis activity"/>
    <property type="evidence" value="ECO:0007669"/>
    <property type="project" value="InterPro"/>
</dbReference>
<dbReference type="InterPro" id="IPR027417">
    <property type="entry name" value="P-loop_NTPase"/>
</dbReference>
<dbReference type="EMBL" id="VCEA01000003">
    <property type="protein sequence ID" value="KAB0343903.1"/>
    <property type="molecule type" value="Genomic_DNA"/>
</dbReference>
<dbReference type="Proteomes" id="UP000326458">
    <property type="component" value="Unassembled WGS sequence"/>
</dbReference>
<sequence length="155" mass="17169">MLFFLNPQVQLKEAIKDLPSEMCTRLAESGLNLSVGQRQLVCLARAILRKNQILILDKATSYVDPRYGVLDSGKLNDADEPYDLLQDTNSLFFKMVQQLGEAEAAALIERAKQVSLLEGIVIAVCLQIHASESPPGVSGPFSIINLQRLSFMTQY</sequence>
<reference evidence="4 5" key="1">
    <citation type="submission" date="2019-06" db="EMBL/GenBank/DDBJ databases">
        <title>Discovery of a novel chromosome fission-fusion reversal in muntjac.</title>
        <authorList>
            <person name="Mudd A.B."/>
            <person name="Bredeson J.V."/>
            <person name="Baum R."/>
            <person name="Hockemeyer D."/>
            <person name="Rokhsar D.S."/>
        </authorList>
    </citation>
    <scope>NUCLEOTIDE SEQUENCE [LARGE SCALE GENOMIC DNA]</scope>
    <source>
        <strain evidence="4">UTSW_UCB_Mm</strain>
        <tissue evidence="4">Fibroblast cell line</tissue>
    </source>
</reference>
<gene>
    <name evidence="4" type="ORF">FD754_020829</name>
</gene>
<dbReference type="PANTHER" id="PTHR24223:SF357">
    <property type="entry name" value="ATP-BINDING CASSETTE SUB-FAMILY C MEMBER 4"/>
    <property type="match status" value="1"/>
</dbReference>
<keyword evidence="5" id="KW-1185">Reference proteome</keyword>
<name>A0A5N3V425_MUNMU</name>
<evidence type="ECO:0000259" key="3">
    <source>
        <dbReference type="Pfam" id="PF00005"/>
    </source>
</evidence>
<organism evidence="4 5">
    <name type="scientific">Muntiacus muntjak</name>
    <name type="common">Barking deer</name>
    <name type="synonym">Indian muntjac</name>
    <dbReference type="NCBI Taxonomy" id="9888"/>
    <lineage>
        <taxon>Eukaryota</taxon>
        <taxon>Metazoa</taxon>
        <taxon>Chordata</taxon>
        <taxon>Craniata</taxon>
        <taxon>Vertebrata</taxon>
        <taxon>Euteleostomi</taxon>
        <taxon>Mammalia</taxon>
        <taxon>Eutheria</taxon>
        <taxon>Laurasiatheria</taxon>
        <taxon>Artiodactyla</taxon>
        <taxon>Ruminantia</taxon>
        <taxon>Pecora</taxon>
        <taxon>Cervidae</taxon>
        <taxon>Muntiacinae</taxon>
        <taxon>Muntiacus</taxon>
    </lineage>
</organism>
<evidence type="ECO:0000313" key="4">
    <source>
        <dbReference type="EMBL" id="KAB0343903.1"/>
    </source>
</evidence>
<protein>
    <recommendedName>
        <fullName evidence="3">ABC transporter domain-containing protein</fullName>
    </recommendedName>
</protein>
<keyword evidence="2" id="KW-0067">ATP-binding</keyword>
<evidence type="ECO:0000256" key="2">
    <source>
        <dbReference type="ARBA" id="ARBA00022840"/>
    </source>
</evidence>
<comment type="caution">
    <text evidence="4">The sequence shown here is derived from an EMBL/GenBank/DDBJ whole genome shotgun (WGS) entry which is preliminary data.</text>
</comment>
<dbReference type="AlphaFoldDB" id="A0A5N3V425"/>